<dbReference type="RefSeq" id="WP_347926143.1">
    <property type="nucleotide sequence ID" value="NZ_CP157199.1"/>
</dbReference>
<evidence type="ECO:0000256" key="1">
    <source>
        <dbReference type="SAM" id="Phobius"/>
    </source>
</evidence>
<keyword evidence="1" id="KW-0812">Transmembrane</keyword>
<keyword evidence="1" id="KW-0472">Membrane</keyword>
<organism evidence="2">
    <name type="scientific">Pontimicrobium sp. SW4</name>
    <dbReference type="NCBI Taxonomy" id="3153519"/>
    <lineage>
        <taxon>Bacteria</taxon>
        <taxon>Pseudomonadati</taxon>
        <taxon>Bacteroidota</taxon>
        <taxon>Flavobacteriia</taxon>
        <taxon>Flavobacteriales</taxon>
        <taxon>Flavobacteriaceae</taxon>
        <taxon>Pontimicrobium</taxon>
    </lineage>
</organism>
<feature type="transmembrane region" description="Helical" evidence="1">
    <location>
        <begin position="75"/>
        <end position="93"/>
    </location>
</feature>
<feature type="transmembrane region" description="Helical" evidence="1">
    <location>
        <begin position="12"/>
        <end position="29"/>
    </location>
</feature>
<proteinExistence type="predicted"/>
<dbReference type="EMBL" id="CP157199">
    <property type="protein sequence ID" value="XBG62721.1"/>
    <property type="molecule type" value="Genomic_DNA"/>
</dbReference>
<name>A0AAU7BWS5_9FLAO</name>
<reference evidence="2" key="1">
    <citation type="submission" date="2024-05" db="EMBL/GenBank/DDBJ databases">
        <title>Pontimicrobium maritimus sp. nov., isolated form sea water.</title>
        <authorList>
            <person name="Muhammad N."/>
            <person name="Vuong T.Q."/>
            <person name="Han H.L."/>
            <person name="Kim S.-G."/>
        </authorList>
    </citation>
    <scope>NUCLEOTIDE SEQUENCE</scope>
    <source>
        <strain evidence="2">SW4</strain>
    </source>
</reference>
<sequence length="94" mass="11055">MEKEVFKYSWTVLNSSVIVLELWLFIYGITHWKQLNSYEGWGMLGIIIFAIIVGSCLFIDFVLQLLISNRRALNIIEMIVLAFLVIMFFTKIYI</sequence>
<feature type="transmembrane region" description="Helical" evidence="1">
    <location>
        <begin position="41"/>
        <end position="63"/>
    </location>
</feature>
<keyword evidence="1" id="KW-1133">Transmembrane helix</keyword>
<dbReference type="AlphaFoldDB" id="A0AAU7BWS5"/>
<gene>
    <name evidence="2" type="ORF">ABGB03_07350</name>
</gene>
<accession>A0AAU7BWS5</accession>
<protein>
    <submittedName>
        <fullName evidence="2">Uncharacterized protein</fullName>
    </submittedName>
</protein>
<evidence type="ECO:0000313" key="2">
    <source>
        <dbReference type="EMBL" id="XBG62721.1"/>
    </source>
</evidence>